<dbReference type="EMBL" id="CP022098">
    <property type="protein sequence ID" value="ATB35612.1"/>
    <property type="molecule type" value="Genomic_DNA"/>
</dbReference>
<gene>
    <name evidence="1" type="ORF">CYFUS_001026</name>
</gene>
<sequence length="87" mass="10093">MDVSRSQVLYIKPPVCEECRYEGYDAVKGFTLEPETWRGEDIFVPRGLQGLLVVSERFARFVIRHGFTPSRLTPTEEFVWNPLGRES</sequence>
<reference evidence="1 2" key="1">
    <citation type="submission" date="2017-06" db="EMBL/GenBank/DDBJ databases">
        <title>Sequencing and comparative analysis of myxobacterial genomes.</title>
        <authorList>
            <person name="Rupp O."/>
            <person name="Goesmann A."/>
            <person name="Sogaard-Andersen L."/>
        </authorList>
    </citation>
    <scope>NUCLEOTIDE SEQUENCE [LARGE SCALE GENOMIC DNA]</scope>
    <source>
        <strain evidence="1 2">DSM 52655</strain>
    </source>
</reference>
<protein>
    <submittedName>
        <fullName evidence="1">Uncharacterized protein</fullName>
    </submittedName>
</protein>
<evidence type="ECO:0000313" key="1">
    <source>
        <dbReference type="EMBL" id="ATB35612.1"/>
    </source>
</evidence>
<name>A0A250IWK6_9BACT</name>
<organism evidence="1 2">
    <name type="scientific">Cystobacter fuscus</name>
    <dbReference type="NCBI Taxonomy" id="43"/>
    <lineage>
        <taxon>Bacteria</taxon>
        <taxon>Pseudomonadati</taxon>
        <taxon>Myxococcota</taxon>
        <taxon>Myxococcia</taxon>
        <taxon>Myxococcales</taxon>
        <taxon>Cystobacterineae</taxon>
        <taxon>Archangiaceae</taxon>
        <taxon>Cystobacter</taxon>
    </lineage>
</organism>
<dbReference type="KEGG" id="cfus:CYFUS_001026"/>
<accession>A0A250IWK6</accession>
<dbReference type="Proteomes" id="UP000217257">
    <property type="component" value="Chromosome"/>
</dbReference>
<proteinExistence type="predicted"/>
<dbReference type="AlphaFoldDB" id="A0A250IWK6"/>
<evidence type="ECO:0000313" key="2">
    <source>
        <dbReference type="Proteomes" id="UP000217257"/>
    </source>
</evidence>